<dbReference type="Proteomes" id="UP000008022">
    <property type="component" value="Unassembled WGS sequence"/>
</dbReference>
<dbReference type="InterPro" id="IPR012340">
    <property type="entry name" value="NA-bd_OB-fold"/>
</dbReference>
<organism evidence="2 3">
    <name type="scientific">Oryza rufipogon</name>
    <name type="common">Brownbeard rice</name>
    <name type="synonym">Asian wild rice</name>
    <dbReference type="NCBI Taxonomy" id="4529"/>
    <lineage>
        <taxon>Eukaryota</taxon>
        <taxon>Viridiplantae</taxon>
        <taxon>Streptophyta</taxon>
        <taxon>Embryophyta</taxon>
        <taxon>Tracheophyta</taxon>
        <taxon>Spermatophyta</taxon>
        <taxon>Magnoliopsida</taxon>
        <taxon>Liliopsida</taxon>
        <taxon>Poales</taxon>
        <taxon>Poaceae</taxon>
        <taxon>BOP clade</taxon>
        <taxon>Oryzoideae</taxon>
        <taxon>Oryzeae</taxon>
        <taxon>Oryzinae</taxon>
        <taxon>Oryza</taxon>
    </lineage>
</organism>
<dbReference type="EnsemblPlants" id="ORUFI11G00300.1">
    <property type="protein sequence ID" value="ORUFI11G00300.1"/>
    <property type="gene ID" value="ORUFI11G00300"/>
</dbReference>
<dbReference type="Gene3D" id="2.40.50.140">
    <property type="entry name" value="Nucleic acid-binding proteins"/>
    <property type="match status" value="1"/>
</dbReference>
<dbReference type="HOGENOM" id="CLU_019155_0_0_1"/>
<protein>
    <submittedName>
        <fullName evidence="2">Uncharacterized protein</fullName>
    </submittedName>
</protein>
<evidence type="ECO:0000313" key="3">
    <source>
        <dbReference type="Proteomes" id="UP000008022"/>
    </source>
</evidence>
<evidence type="ECO:0000313" key="2">
    <source>
        <dbReference type="EnsemblPlants" id="ORUFI11G00300.1"/>
    </source>
</evidence>
<feature type="compositionally biased region" description="Acidic residues" evidence="1">
    <location>
        <begin position="292"/>
        <end position="310"/>
    </location>
</feature>
<dbReference type="PANTHER" id="PTHR47165:SF4">
    <property type="entry name" value="OS03G0429900 PROTEIN"/>
    <property type="match status" value="1"/>
</dbReference>
<sequence>MESFNFNSSPISWQVMVYKKLSELTTRGNTWNIKVKQVKETAESFPEYYFDFASIDTLQDRANKDQHLSDVIGLLTRMKPIETRMTRKNTPNPRLAEIREIELLLLGEDVIGNQTVVIVTSTTVQEYIGLSLRSSSATRIYTNLHIRETWTLIDKQFSEETIPKMMEVDKSTQGTREEQMFYNRKTLEDITEMRHGNPGSQLRLIEYKKIFNGDGKNDEIPNIIQQLCGKQLIFKFKLSEQNLTEGTPNYVVKRKFVPDYMLEKQYLINKAEEELMDDDVDNILKQDRETDQQQELEDSDQEIMSEDELTSSDKPPSCKQIRRRTYIIEDDSEEVSNETSMIKCVDAKVRGKNAKGAHAKPTKAEIRNDNYSHEINKSVVQESIKAGKRQAKTINGIGKESSVEKRKKTCVQPDNIACNTRPQRTRKMNSKYTDSA</sequence>
<proteinExistence type="predicted"/>
<dbReference type="AlphaFoldDB" id="A0A0E0R342"/>
<dbReference type="PANTHER" id="PTHR47165">
    <property type="entry name" value="OS03G0429900 PROTEIN"/>
    <property type="match status" value="1"/>
</dbReference>
<dbReference type="OMA" id="TIPKMME"/>
<reference evidence="3" key="1">
    <citation type="submission" date="2013-06" db="EMBL/GenBank/DDBJ databases">
        <authorList>
            <person name="Zhao Q."/>
        </authorList>
    </citation>
    <scope>NUCLEOTIDE SEQUENCE</scope>
    <source>
        <strain evidence="3">cv. W1943</strain>
    </source>
</reference>
<evidence type="ECO:0000256" key="1">
    <source>
        <dbReference type="SAM" id="MobiDB-lite"/>
    </source>
</evidence>
<name>A0A0E0R342_ORYRU</name>
<dbReference type="STRING" id="4529.A0A0E0R342"/>
<dbReference type="Gramene" id="ORUFI11G00300.1">
    <property type="protein sequence ID" value="ORUFI11G00300.1"/>
    <property type="gene ID" value="ORUFI11G00300"/>
</dbReference>
<accession>A0A0E0R342</accession>
<dbReference type="SUPFAM" id="SSF50249">
    <property type="entry name" value="Nucleic acid-binding proteins"/>
    <property type="match status" value="1"/>
</dbReference>
<feature type="region of interest" description="Disordered" evidence="1">
    <location>
        <begin position="289"/>
        <end position="317"/>
    </location>
</feature>
<reference evidence="2" key="2">
    <citation type="submission" date="2015-06" db="UniProtKB">
        <authorList>
            <consortium name="EnsemblPlants"/>
        </authorList>
    </citation>
    <scope>IDENTIFICATION</scope>
</reference>
<keyword evidence="3" id="KW-1185">Reference proteome</keyword>